<protein>
    <submittedName>
        <fullName evidence="1">Uncharacterized protein</fullName>
    </submittedName>
</protein>
<proteinExistence type="predicted"/>
<evidence type="ECO:0000313" key="1">
    <source>
        <dbReference type="EMBL" id="KAK1864502.1"/>
    </source>
</evidence>
<comment type="caution">
    <text evidence="1">The sequence shown here is derived from an EMBL/GenBank/DDBJ whole genome shotgun (WGS) entry which is preliminary data.</text>
</comment>
<reference evidence="1" key="1">
    <citation type="submission" date="2019-11" db="EMBL/GenBank/DDBJ databases">
        <title>Nori genome reveals adaptations in red seaweeds to the harsh intertidal environment.</title>
        <authorList>
            <person name="Wang D."/>
            <person name="Mao Y."/>
        </authorList>
    </citation>
    <scope>NUCLEOTIDE SEQUENCE</scope>
    <source>
        <tissue evidence="1">Gametophyte</tissue>
    </source>
</reference>
<dbReference type="EMBL" id="CM020619">
    <property type="protein sequence ID" value="KAK1864502.1"/>
    <property type="molecule type" value="Genomic_DNA"/>
</dbReference>
<organism evidence="1 2">
    <name type="scientific">Pyropia yezoensis</name>
    <name type="common">Susabi-nori</name>
    <name type="synonym">Porphyra yezoensis</name>
    <dbReference type="NCBI Taxonomy" id="2788"/>
    <lineage>
        <taxon>Eukaryota</taxon>
        <taxon>Rhodophyta</taxon>
        <taxon>Bangiophyceae</taxon>
        <taxon>Bangiales</taxon>
        <taxon>Bangiaceae</taxon>
        <taxon>Pyropia</taxon>
    </lineage>
</organism>
<name>A0ACC3C2X7_PYRYE</name>
<keyword evidence="2" id="KW-1185">Reference proteome</keyword>
<sequence>MASPAPVVIPVPVHLPEGQHDNYATYERLVAQASGATDGANAEQQALSRAWDKSPLDVLGGIASDQPCMTIRAPGIRLRCKVHMGSARPLRVSTLCDNVIFIGTPMTDDGNRDVMGSFLLFAVRAHSHPPPPITVATRGLLLTAREVAGNHHVTLAQEEEDVRQRLADEYGRVAAAVPQTALRNARRQAVAEKNP</sequence>
<accession>A0ACC3C2X7</accession>
<dbReference type="Proteomes" id="UP000798662">
    <property type="component" value="Chromosome 2"/>
</dbReference>
<evidence type="ECO:0000313" key="2">
    <source>
        <dbReference type="Proteomes" id="UP000798662"/>
    </source>
</evidence>
<gene>
    <name evidence="1" type="ORF">I4F81_007048</name>
</gene>